<name>A0A7C9VNY0_9PSEU</name>
<evidence type="ECO:0000313" key="2">
    <source>
        <dbReference type="EMBL" id="NGY59272.1"/>
    </source>
</evidence>
<dbReference type="RefSeq" id="WP_166045308.1">
    <property type="nucleotide sequence ID" value="NZ_JAAMPJ010000002.1"/>
</dbReference>
<dbReference type="PROSITE" id="PS51257">
    <property type="entry name" value="PROKAR_LIPOPROTEIN"/>
    <property type="match status" value="1"/>
</dbReference>
<keyword evidence="1" id="KW-0732">Signal</keyword>
<dbReference type="EMBL" id="JAAMPJ010000002">
    <property type="protein sequence ID" value="NGY59272.1"/>
    <property type="molecule type" value="Genomic_DNA"/>
</dbReference>
<gene>
    <name evidence="2" type="ORF">G7043_10090</name>
</gene>
<protein>
    <recommendedName>
        <fullName evidence="4">Lipoprotein</fullName>
    </recommendedName>
</protein>
<comment type="caution">
    <text evidence="2">The sequence shown here is derived from an EMBL/GenBank/DDBJ whole genome shotgun (WGS) entry which is preliminary data.</text>
</comment>
<evidence type="ECO:0008006" key="4">
    <source>
        <dbReference type="Google" id="ProtNLM"/>
    </source>
</evidence>
<dbReference type="AlphaFoldDB" id="A0A7C9VNY0"/>
<feature type="signal peptide" evidence="1">
    <location>
        <begin position="1"/>
        <end position="18"/>
    </location>
</feature>
<feature type="chain" id="PRO_5039321051" description="Lipoprotein" evidence="1">
    <location>
        <begin position="19"/>
        <end position="262"/>
    </location>
</feature>
<proteinExistence type="predicted"/>
<evidence type="ECO:0000256" key="1">
    <source>
        <dbReference type="SAM" id="SignalP"/>
    </source>
</evidence>
<keyword evidence="3" id="KW-1185">Reference proteome</keyword>
<dbReference type="Proteomes" id="UP000481360">
    <property type="component" value="Unassembled WGS sequence"/>
</dbReference>
<sequence length="262" mass="28275">MKRTATLLVAALALTACTSSEPSSTPERQPDVKSLVAAVTKAVDEKAAYHFTIAPPTAGGVTAPANGSVRLTGNGDASIEATTTRAVQTGGKAEELRYVSTTQDAAFVKLPPVFGLQAAKPWMKLQRADTDEFTNTLLGFHDVIYQQAVFTTYHLPVIGAGGELRLTTQVADRTHYSILVDYRKAYDTLTDEALRNEVKLALDQNVSSAVAEIELDTSGLPTLIRFSTQFQNAMIVDETRFSDWGGNIQITDPPSNEISPRI</sequence>
<evidence type="ECO:0000313" key="3">
    <source>
        <dbReference type="Proteomes" id="UP000481360"/>
    </source>
</evidence>
<dbReference type="Gene3D" id="2.50.20.20">
    <property type="match status" value="1"/>
</dbReference>
<reference evidence="2 3" key="1">
    <citation type="submission" date="2020-03" db="EMBL/GenBank/DDBJ databases">
        <title>Isolation and identification of active actinomycetes.</title>
        <authorList>
            <person name="Sun X."/>
        </authorList>
    </citation>
    <scope>NUCLEOTIDE SEQUENCE [LARGE SCALE GENOMIC DNA]</scope>
    <source>
        <strain evidence="2 3">NEAU-D13</strain>
    </source>
</reference>
<organism evidence="2 3">
    <name type="scientific">Lentzea alba</name>
    <dbReference type="NCBI Taxonomy" id="2714351"/>
    <lineage>
        <taxon>Bacteria</taxon>
        <taxon>Bacillati</taxon>
        <taxon>Actinomycetota</taxon>
        <taxon>Actinomycetes</taxon>
        <taxon>Pseudonocardiales</taxon>
        <taxon>Pseudonocardiaceae</taxon>
        <taxon>Lentzea</taxon>
    </lineage>
</organism>
<accession>A0A7C9VNY0</accession>